<feature type="transmembrane region" description="Helical" evidence="8">
    <location>
        <begin position="141"/>
        <end position="159"/>
    </location>
</feature>
<accession>A0A2Z6AWU6</accession>
<dbReference type="GO" id="GO:0008324">
    <property type="term" value="F:monoatomic cation transmembrane transporter activity"/>
    <property type="evidence" value="ECO:0007669"/>
    <property type="project" value="InterPro"/>
</dbReference>
<name>A0A2Z6AWU6_9BACT</name>
<dbReference type="Proteomes" id="UP000269883">
    <property type="component" value="Chromosome"/>
</dbReference>
<evidence type="ECO:0000256" key="4">
    <source>
        <dbReference type="ARBA" id="ARBA00022692"/>
    </source>
</evidence>
<feature type="transmembrane region" description="Helical" evidence="8">
    <location>
        <begin position="372"/>
        <end position="392"/>
    </location>
</feature>
<feature type="transmembrane region" description="Helical" evidence="8">
    <location>
        <begin position="112"/>
        <end position="134"/>
    </location>
</feature>
<evidence type="ECO:0000256" key="1">
    <source>
        <dbReference type="ARBA" id="ARBA00004651"/>
    </source>
</evidence>
<protein>
    <submittedName>
        <fullName evidence="9">Cation transporter</fullName>
    </submittedName>
</protein>
<dbReference type="InterPro" id="IPR003445">
    <property type="entry name" value="Cat_transpt"/>
</dbReference>
<dbReference type="KEGG" id="dfl:DFE_0900"/>
<gene>
    <name evidence="9" type="ORF">DFE_0900</name>
</gene>
<dbReference type="GO" id="GO:0030001">
    <property type="term" value="P:metal ion transport"/>
    <property type="evidence" value="ECO:0007669"/>
    <property type="project" value="UniProtKB-ARBA"/>
</dbReference>
<keyword evidence="2" id="KW-0813">Transport</keyword>
<evidence type="ECO:0000256" key="8">
    <source>
        <dbReference type="SAM" id="Phobius"/>
    </source>
</evidence>
<keyword evidence="4 8" id="KW-0812">Transmembrane</keyword>
<feature type="transmembrane region" description="Helical" evidence="8">
    <location>
        <begin position="215"/>
        <end position="238"/>
    </location>
</feature>
<keyword evidence="3" id="KW-1003">Cell membrane</keyword>
<feature type="transmembrane region" description="Helical" evidence="8">
    <location>
        <begin position="404"/>
        <end position="424"/>
    </location>
</feature>
<keyword evidence="10" id="KW-1185">Reference proteome</keyword>
<organism evidence="9 10">
    <name type="scientific">Desulfovibrio ferrophilus</name>
    <dbReference type="NCBI Taxonomy" id="241368"/>
    <lineage>
        <taxon>Bacteria</taxon>
        <taxon>Pseudomonadati</taxon>
        <taxon>Thermodesulfobacteriota</taxon>
        <taxon>Desulfovibrionia</taxon>
        <taxon>Desulfovibrionales</taxon>
        <taxon>Desulfovibrionaceae</taxon>
        <taxon>Desulfovibrio</taxon>
    </lineage>
</organism>
<dbReference type="PANTHER" id="PTHR32024">
    <property type="entry name" value="TRK SYSTEM POTASSIUM UPTAKE PROTEIN TRKG-RELATED"/>
    <property type="match status" value="1"/>
</dbReference>
<feature type="transmembrane region" description="Helical" evidence="8">
    <location>
        <begin position="62"/>
        <end position="85"/>
    </location>
</feature>
<proteinExistence type="predicted"/>
<feature type="transmembrane region" description="Helical" evidence="8">
    <location>
        <begin position="339"/>
        <end position="360"/>
    </location>
</feature>
<evidence type="ECO:0000256" key="6">
    <source>
        <dbReference type="ARBA" id="ARBA00023065"/>
    </source>
</evidence>
<keyword evidence="6" id="KW-0406">Ion transport</keyword>
<evidence type="ECO:0000256" key="7">
    <source>
        <dbReference type="ARBA" id="ARBA00023136"/>
    </source>
</evidence>
<comment type="subcellular location">
    <subcellularLocation>
        <location evidence="1">Cell membrane</location>
        <topology evidence="1">Multi-pass membrane protein</topology>
    </subcellularLocation>
</comment>
<feature type="transmembrane region" description="Helical" evidence="8">
    <location>
        <begin position="34"/>
        <end position="55"/>
    </location>
</feature>
<evidence type="ECO:0000313" key="10">
    <source>
        <dbReference type="Proteomes" id="UP000269883"/>
    </source>
</evidence>
<feature type="transmembrane region" description="Helical" evidence="8">
    <location>
        <begin position="171"/>
        <end position="194"/>
    </location>
</feature>
<evidence type="ECO:0000256" key="5">
    <source>
        <dbReference type="ARBA" id="ARBA00022989"/>
    </source>
</evidence>
<keyword evidence="5 8" id="KW-1133">Transmembrane helix</keyword>
<dbReference type="PANTHER" id="PTHR32024:SF1">
    <property type="entry name" value="KTR SYSTEM POTASSIUM UPTAKE PROTEIN B"/>
    <property type="match status" value="1"/>
</dbReference>
<dbReference type="GO" id="GO:0005886">
    <property type="term" value="C:plasma membrane"/>
    <property type="evidence" value="ECO:0007669"/>
    <property type="project" value="UniProtKB-SubCell"/>
</dbReference>
<evidence type="ECO:0000313" key="9">
    <source>
        <dbReference type="EMBL" id="BBD07626.1"/>
    </source>
</evidence>
<evidence type="ECO:0000256" key="2">
    <source>
        <dbReference type="ARBA" id="ARBA00022448"/>
    </source>
</evidence>
<reference evidence="9 10" key="1">
    <citation type="journal article" date="2018" name="Sci. Adv.">
        <title>Multi-heme cytochromes provide a pathway for survival in energy-limited environments.</title>
        <authorList>
            <person name="Deng X."/>
            <person name="Dohmae N."/>
            <person name="Nealson K.H."/>
            <person name="Hashimoto K."/>
            <person name="Okamoto A."/>
        </authorList>
    </citation>
    <scope>NUCLEOTIDE SEQUENCE [LARGE SCALE GENOMIC DNA]</scope>
    <source>
        <strain evidence="9 10">IS5</strain>
    </source>
</reference>
<sequence length="443" mass="47599">MLIMGFALTIVVGTALLLLDACRAGGELSLVDALFTATSAVCVTGLAVVDTGSFFSSTGHVVLLGLIQLGGLGIMTYSSMVFLLWRQRVSLSDRLAVRQTLLHDPSFNMATFLRQVVLACLLLELLGAACLYLFDSESFPPFSALFHAVSAFCNAGFSLQGDSLVAWKDHAGINLTFMALIILGGLGFAVLLELAERIGRIRLRDRASLPARLSWHSRIVLTTSFMLIAGGALAIYLAEFSLHQGQFSHAEEFLASVFQSVTCRTAGFNTMNIGGLTNISLLVMMGLMFVGGSPGSCAGGVKTTTFRALLAFCLARLRGRRQSVVARRFALDEASMNDALTLIMFGMVIIGVAALVLSITEVGAVPHNQTRGLFLELLFECVSAFATVGLSTGVTPNLTVTGKLVITVLMFIGRLGPIVFISLLHDLQRTERFMWPEKRLPMG</sequence>
<dbReference type="AlphaFoldDB" id="A0A2Z6AWU6"/>
<evidence type="ECO:0000256" key="3">
    <source>
        <dbReference type="ARBA" id="ARBA00022475"/>
    </source>
</evidence>
<keyword evidence="7 8" id="KW-0472">Membrane</keyword>
<dbReference type="EMBL" id="AP017378">
    <property type="protein sequence ID" value="BBD07626.1"/>
    <property type="molecule type" value="Genomic_DNA"/>
</dbReference>
<dbReference type="Pfam" id="PF02386">
    <property type="entry name" value="TrkH"/>
    <property type="match status" value="1"/>
</dbReference>